<dbReference type="Proteomes" id="UP001253848">
    <property type="component" value="Unassembled WGS sequence"/>
</dbReference>
<dbReference type="SUPFAM" id="SSF56935">
    <property type="entry name" value="Porins"/>
    <property type="match status" value="1"/>
</dbReference>
<reference evidence="4 5" key="1">
    <citation type="submission" date="2023-09" db="EMBL/GenBank/DDBJ databases">
        <authorList>
            <person name="Rey-Velasco X."/>
        </authorList>
    </citation>
    <scope>NUCLEOTIDE SEQUENCE [LARGE SCALE GENOMIC DNA]</scope>
    <source>
        <strain evidence="4 5">F225</strain>
    </source>
</reference>
<dbReference type="RefSeq" id="WP_311498795.1">
    <property type="nucleotide sequence ID" value="NZ_JAVRHN010000002.1"/>
</dbReference>
<protein>
    <submittedName>
        <fullName evidence="4">Carboxypeptidase-like regulatory domain-containing protein</fullName>
    </submittedName>
</protein>
<evidence type="ECO:0000313" key="5">
    <source>
        <dbReference type="Proteomes" id="UP001253848"/>
    </source>
</evidence>
<gene>
    <name evidence="4" type="ORF">RM541_03280</name>
</gene>
<dbReference type="SUPFAM" id="SSF49464">
    <property type="entry name" value="Carboxypeptidase regulatory domain-like"/>
    <property type="match status" value="1"/>
</dbReference>
<dbReference type="EMBL" id="JAVRHN010000002">
    <property type="protein sequence ID" value="MDT0685369.1"/>
    <property type="molecule type" value="Genomic_DNA"/>
</dbReference>
<evidence type="ECO:0000256" key="1">
    <source>
        <dbReference type="ARBA" id="ARBA00004442"/>
    </source>
</evidence>
<accession>A0ABU3DNS7</accession>
<evidence type="ECO:0000256" key="2">
    <source>
        <dbReference type="ARBA" id="ARBA00023136"/>
    </source>
</evidence>
<dbReference type="InterPro" id="IPR036942">
    <property type="entry name" value="Beta-barrel_TonB_sf"/>
</dbReference>
<keyword evidence="3" id="KW-0998">Cell outer membrane</keyword>
<keyword evidence="5" id="KW-1185">Reference proteome</keyword>
<proteinExistence type="predicted"/>
<organism evidence="4 5">
    <name type="scientific">Autumnicola psychrophila</name>
    <dbReference type="NCBI Taxonomy" id="3075592"/>
    <lineage>
        <taxon>Bacteria</taxon>
        <taxon>Pseudomonadati</taxon>
        <taxon>Bacteroidota</taxon>
        <taxon>Flavobacteriia</taxon>
        <taxon>Flavobacteriales</taxon>
        <taxon>Flavobacteriaceae</taxon>
        <taxon>Autumnicola</taxon>
    </lineage>
</organism>
<evidence type="ECO:0000256" key="3">
    <source>
        <dbReference type="ARBA" id="ARBA00023237"/>
    </source>
</evidence>
<sequence length="942" mass="106372">MGNKFLLILLWIWFPYTSFSQATSIRGSVVDGYSLEEISSVKIIIEGTFIETETDANGVFLFYSEDLPEGNQVLVFTKSGYARQRIPVVIAKGQQKDLSQILLTPDISEEQRQIGIISLSDNELNEEEGSFDNLSGLLQASRDVFLNAAAFDFSATFFRPRGFDSDQGKLLINGIEMNKIFNGRPQWSNWGGLNDVQRTQIFSMGISPSEVSFGGLAGTTNIIMRASEYGEGGRISYAASNRSYTGRVMATYNSGELPAGWAYSLSISRRFAKEGYVDGTLYDANSVFLTVEKDLSRHHSLNFTAFYTPNIRGKSSANTQEVFDLKGRRYNSFWGYQDNEIRNSRLREIKEPVFMLNHYWQISDKIQLNNNISYQFGSVGNSRIDFGGTNRVVFNGQESFIGGGANPDPAYYQKLPGYFLRFEDNANYEAAYRAQQQFADNGQIDWPSLYSSNLNEAATGGNSIYVIAEDRNDDQNFTTNSILTARLKKNIELNAKISYTSLKSENFAAVKDLLGGTGYLDIDFFAEGTAEMTEADAAQSDLLNRNRIVTEGDRFKYNYELFADVAEAFAQIQYKLSRIDFFVAGNISQTSYQRNGLFQNGTYAENSFGKSEELYFTNFGIKSGATYKLSGRHLITTNLAYYTKAPNLRNSFSNSRQNNETVVGLESEQFRFGDLSYRFRSPKLNLRLTGYYADILDATEISFYYADGLSGLGRTGTTAFVQEVLTGISKQHLGIELGAESQITSTIKLKAAAALGQFIYANNPNLYLTSSSFDEAVNYGTSYLKNYRIPGGPQRAAQLGFEYRDPDYWWFGTTVNFFSHGFADVSPLTRTANFRTDADGLPILSYDENIARRLLKQEQFEDYMLVNVIGGKSWRIKDYYLGFFCSLNNIFDVLYKTGGYEQSRNANFLSLKEDRERDQPLFASRYWYGNGSTYYINFYLRF</sequence>
<dbReference type="Pfam" id="PF13715">
    <property type="entry name" value="CarbopepD_reg_2"/>
    <property type="match status" value="1"/>
</dbReference>
<name>A0ABU3DNS7_9FLAO</name>
<keyword evidence="2" id="KW-0472">Membrane</keyword>
<dbReference type="InterPro" id="IPR008969">
    <property type="entry name" value="CarboxyPept-like_regulatory"/>
</dbReference>
<dbReference type="Gene3D" id="2.40.170.20">
    <property type="entry name" value="TonB-dependent receptor, beta-barrel domain"/>
    <property type="match status" value="2"/>
</dbReference>
<comment type="subcellular location">
    <subcellularLocation>
        <location evidence="1">Cell outer membrane</location>
    </subcellularLocation>
</comment>
<dbReference type="Gene3D" id="2.60.40.1120">
    <property type="entry name" value="Carboxypeptidase-like, regulatory domain"/>
    <property type="match status" value="1"/>
</dbReference>
<evidence type="ECO:0000313" key="4">
    <source>
        <dbReference type="EMBL" id="MDT0685369.1"/>
    </source>
</evidence>
<comment type="caution">
    <text evidence="4">The sequence shown here is derived from an EMBL/GenBank/DDBJ whole genome shotgun (WGS) entry which is preliminary data.</text>
</comment>